<gene>
    <name evidence="1" type="ORF">LJ757_03280</name>
</gene>
<sequence>MQFNHDHAEWKTEQERLQRLLKGLDYAFTQGTQVVMVSAEGDGRIVTMQGTPSATATRSAVLVPGTGADLGSLASYLERLDAVEGKPEQQKVSFYWQGTDLPNELHHNLTSSYNENGGPLLAAFDHALDLEVPQDTRSTYIGYSAGGSLLGTAEREGLTASNILYVAPAGTGHQVSSPSDTAGPDSNRYWIQTRDDPISVAQIGGGGFHSGSFWSGGDPKTQMGAVRLESGFVDPQKPDSLMRGHTDYFAKGSTSAANIQAVIKGGRVSLYVEEVFHYGFGYAYSESPIEERPEDYANMKLQTVTTGSLEK</sequence>
<comment type="caution">
    <text evidence="1">The sequence shown here is derived from an EMBL/GenBank/DDBJ whole genome shotgun (WGS) entry which is preliminary data.</text>
</comment>
<reference evidence="1" key="1">
    <citation type="submission" date="2021-10" db="EMBL/GenBank/DDBJ databases">
        <title>Novel species in genus Arthrobacter.</title>
        <authorList>
            <person name="Liu Y."/>
        </authorList>
    </citation>
    <scope>NUCLEOTIDE SEQUENCE</scope>
    <source>
        <strain evidence="1">Zg-Y453</strain>
    </source>
</reference>
<accession>A0A9X1MD58</accession>
<evidence type="ECO:0000313" key="2">
    <source>
        <dbReference type="Proteomes" id="UP001139158"/>
    </source>
</evidence>
<organism evidence="1 2">
    <name type="scientific">Arthrobacter caoxuetaonis</name>
    <dbReference type="NCBI Taxonomy" id="2886935"/>
    <lineage>
        <taxon>Bacteria</taxon>
        <taxon>Bacillati</taxon>
        <taxon>Actinomycetota</taxon>
        <taxon>Actinomycetes</taxon>
        <taxon>Micrococcales</taxon>
        <taxon>Micrococcaceae</taxon>
        <taxon>Arthrobacter</taxon>
    </lineage>
</organism>
<dbReference type="RefSeq" id="WP_227894554.1">
    <property type="nucleotide sequence ID" value="NZ_CP099466.1"/>
</dbReference>
<name>A0A9X1MD58_9MICC</name>
<dbReference type="Proteomes" id="UP001139158">
    <property type="component" value="Unassembled WGS sequence"/>
</dbReference>
<evidence type="ECO:0008006" key="3">
    <source>
        <dbReference type="Google" id="ProtNLM"/>
    </source>
</evidence>
<protein>
    <recommendedName>
        <fullName evidence="3">Alpha/beta hydrolase</fullName>
    </recommendedName>
</protein>
<dbReference type="EMBL" id="JAJFZV010000001">
    <property type="protein sequence ID" value="MCC3296827.1"/>
    <property type="molecule type" value="Genomic_DNA"/>
</dbReference>
<proteinExistence type="predicted"/>
<evidence type="ECO:0000313" key="1">
    <source>
        <dbReference type="EMBL" id="MCC3296827.1"/>
    </source>
</evidence>
<dbReference type="AlphaFoldDB" id="A0A9X1MD58"/>
<keyword evidence="2" id="KW-1185">Reference proteome</keyword>